<comment type="caution">
    <text evidence="1">The sequence shown here is derived from an EMBL/GenBank/DDBJ whole genome shotgun (WGS) entry which is preliminary data.</text>
</comment>
<reference evidence="1 2" key="1">
    <citation type="submission" date="2023-07" db="EMBL/GenBank/DDBJ databases">
        <title>Sequencing the genomes of 1000 actinobacteria strains.</title>
        <authorList>
            <person name="Klenk H.-P."/>
        </authorList>
    </citation>
    <scope>NUCLEOTIDE SEQUENCE [LARGE SCALE GENOMIC DNA]</scope>
    <source>
        <strain evidence="1 2">DSM 19515</strain>
    </source>
</reference>
<sequence>MSINFEDFTRAWNDDKTLVYPANPKADGERWFLRTRPSSVGRSAAIIGINPSTAVKLGLRREGYDGDQTTDKLLKRFHKADLERSTLQQNEPIFDDLVIVNLIPHVASNSNLFSGWNPCNDNLQIMESITTTKQLWNIVVDSVSDVILIWGNPNDKDYPWKPYVLKSLEPYLKSLTTNKKIWAVASTEDPHYPYHPRYPKWTNLPLTQV</sequence>
<evidence type="ECO:0000313" key="1">
    <source>
        <dbReference type="EMBL" id="MDP9832654.1"/>
    </source>
</evidence>
<dbReference type="EMBL" id="JAUSQL010000001">
    <property type="protein sequence ID" value="MDP9832654.1"/>
    <property type="molecule type" value="Genomic_DNA"/>
</dbReference>
<gene>
    <name evidence="1" type="ORF">J2S45_001333</name>
</gene>
<keyword evidence="2" id="KW-1185">Reference proteome</keyword>
<dbReference type="InterPro" id="IPR012441">
    <property type="entry name" value="DUF1643"/>
</dbReference>
<dbReference type="Pfam" id="PF07799">
    <property type="entry name" value="DUF1643"/>
    <property type="match status" value="1"/>
</dbReference>
<organism evidence="1 2">
    <name type="scientific">Trueperella abortisuis</name>
    <dbReference type="NCBI Taxonomy" id="445930"/>
    <lineage>
        <taxon>Bacteria</taxon>
        <taxon>Bacillati</taxon>
        <taxon>Actinomycetota</taxon>
        <taxon>Actinomycetes</taxon>
        <taxon>Actinomycetales</taxon>
        <taxon>Actinomycetaceae</taxon>
        <taxon>Trueperella</taxon>
    </lineage>
</organism>
<protein>
    <recommendedName>
        <fullName evidence="3">DUF1643 domain-containing protein</fullName>
    </recommendedName>
</protein>
<name>A0ABT9PIW6_9ACTO</name>
<evidence type="ECO:0000313" key="2">
    <source>
        <dbReference type="Proteomes" id="UP001230145"/>
    </source>
</evidence>
<dbReference type="RefSeq" id="WP_307634921.1">
    <property type="nucleotide sequence ID" value="NZ_JAUSQL010000001.1"/>
</dbReference>
<accession>A0ABT9PIW6</accession>
<proteinExistence type="predicted"/>
<dbReference type="Proteomes" id="UP001230145">
    <property type="component" value="Unassembled WGS sequence"/>
</dbReference>
<evidence type="ECO:0008006" key="3">
    <source>
        <dbReference type="Google" id="ProtNLM"/>
    </source>
</evidence>